<accession>A0AC34R4U0</accession>
<dbReference type="WBParaSite" id="JU765_v2.g3379.t1">
    <property type="protein sequence ID" value="JU765_v2.g3379.t1"/>
    <property type="gene ID" value="JU765_v2.g3379"/>
</dbReference>
<sequence length="695" mass="80423">EYFSNVWSDLKIAKDLTIFPVLKVFLSKKHEFLESYKQKLDKYYQGTLENVDFDNLGKVVAKINKHIYDVTEGNIDNVVETNDFGDEQRITLVNLLFFEAKWLYDYFETRATIKNADFFVNPDKTVKADYLRTDTNFIYKSCKNYQVCALPLKNKRFFMYFVLPKKRFGLFEMFEKLNKEKLAEIFAIEKKIEIFLRIPKFKMEMDIQLTENLKQMGISDIFDEEKCDVSQISVEPKLNVNGIRQKCFIVVNEKGVKAGAVTLSDIRGTGLYSNPMPVFAADHPFAYFIVEKLQSNRCNILFSGIVAEPTSENNSIGKIVTEAQMKFGVDFCKNCDFTKNSIVAPFPLFLNLAIVGIGADDKAAKNIFGFLANDDSKPVDIHKHLRQELKLSEYEFNHGKIEVFQQLFADKNLELDDDFMENVKRYYPDVLKPIDFSNESEVETKVSEFFNNSLKTDVSDKFQHDPTTNLILANTVFFKVKWYLRVINDGIGDFFIDEQTKKSVEMINFLEGFFYEKTDDFCLFGIQLDDEQSCLNIILPNKQFDLKNVIKNLDWSNLMQLFLNREFESKFILRIPKFKIESGLNIIDKTNNLQIPGIFDENCFEKILSAENVNNLKILQKVQFDVNKNGIGNAEEEKPYGGFPKKDVLEVNHPFAFFVVKKPEFSQYVGKNDAIKVENFQLLSSGIVVDPTINL</sequence>
<name>A0AC34R4U0_9BILA</name>
<evidence type="ECO:0000313" key="2">
    <source>
        <dbReference type="WBParaSite" id="JU765_v2.g3379.t1"/>
    </source>
</evidence>
<protein>
    <submittedName>
        <fullName evidence="2">Serpin domain-containing protein</fullName>
    </submittedName>
</protein>
<organism evidence="1 2">
    <name type="scientific">Panagrolaimus sp. JU765</name>
    <dbReference type="NCBI Taxonomy" id="591449"/>
    <lineage>
        <taxon>Eukaryota</taxon>
        <taxon>Metazoa</taxon>
        <taxon>Ecdysozoa</taxon>
        <taxon>Nematoda</taxon>
        <taxon>Chromadorea</taxon>
        <taxon>Rhabditida</taxon>
        <taxon>Tylenchina</taxon>
        <taxon>Panagrolaimomorpha</taxon>
        <taxon>Panagrolaimoidea</taxon>
        <taxon>Panagrolaimidae</taxon>
        <taxon>Panagrolaimus</taxon>
    </lineage>
</organism>
<proteinExistence type="predicted"/>
<dbReference type="Proteomes" id="UP000887576">
    <property type="component" value="Unplaced"/>
</dbReference>
<evidence type="ECO:0000313" key="1">
    <source>
        <dbReference type="Proteomes" id="UP000887576"/>
    </source>
</evidence>
<reference evidence="2" key="1">
    <citation type="submission" date="2022-11" db="UniProtKB">
        <authorList>
            <consortium name="WormBaseParasite"/>
        </authorList>
    </citation>
    <scope>IDENTIFICATION</scope>
</reference>